<feature type="region of interest" description="Disordered" evidence="1">
    <location>
        <begin position="63"/>
        <end position="101"/>
    </location>
</feature>
<gene>
    <name evidence="2" type="ORF">EVAR_72378_1</name>
</gene>
<comment type="caution">
    <text evidence="2">The sequence shown here is derived from an EMBL/GenBank/DDBJ whole genome shotgun (WGS) entry which is preliminary data.</text>
</comment>
<proteinExistence type="predicted"/>
<protein>
    <submittedName>
        <fullName evidence="2">Uncharacterized protein</fullName>
    </submittedName>
</protein>
<name>A0A4C1TCW2_EUMVA</name>
<evidence type="ECO:0000313" key="3">
    <source>
        <dbReference type="Proteomes" id="UP000299102"/>
    </source>
</evidence>
<evidence type="ECO:0000313" key="2">
    <source>
        <dbReference type="EMBL" id="GBP11974.1"/>
    </source>
</evidence>
<organism evidence="2 3">
    <name type="scientific">Eumeta variegata</name>
    <name type="common">Bagworm moth</name>
    <name type="synonym">Eumeta japonica</name>
    <dbReference type="NCBI Taxonomy" id="151549"/>
    <lineage>
        <taxon>Eukaryota</taxon>
        <taxon>Metazoa</taxon>
        <taxon>Ecdysozoa</taxon>
        <taxon>Arthropoda</taxon>
        <taxon>Hexapoda</taxon>
        <taxon>Insecta</taxon>
        <taxon>Pterygota</taxon>
        <taxon>Neoptera</taxon>
        <taxon>Endopterygota</taxon>
        <taxon>Lepidoptera</taxon>
        <taxon>Glossata</taxon>
        <taxon>Ditrysia</taxon>
        <taxon>Tineoidea</taxon>
        <taxon>Psychidae</taxon>
        <taxon>Oiketicinae</taxon>
        <taxon>Eumeta</taxon>
    </lineage>
</organism>
<dbReference type="EMBL" id="BGZK01004986">
    <property type="protein sequence ID" value="GBP11974.1"/>
    <property type="molecule type" value="Genomic_DNA"/>
</dbReference>
<dbReference type="AlphaFoldDB" id="A0A4C1TCW2"/>
<sequence>MLCQQNEFRQTFKKHEADAASMGLGLNERLRGGLRRFCENPAEESYFEEIRSFMGKVTQLPVNATSSPAKLNNNVGTENSTTPHSEPQSPGRSSSYAPFGS</sequence>
<dbReference type="Proteomes" id="UP000299102">
    <property type="component" value="Unassembled WGS sequence"/>
</dbReference>
<accession>A0A4C1TCW2</accession>
<dbReference type="STRING" id="151549.A0A4C1TCW2"/>
<evidence type="ECO:0000256" key="1">
    <source>
        <dbReference type="SAM" id="MobiDB-lite"/>
    </source>
</evidence>
<reference evidence="2 3" key="1">
    <citation type="journal article" date="2019" name="Commun. Biol.">
        <title>The bagworm genome reveals a unique fibroin gene that provides high tensile strength.</title>
        <authorList>
            <person name="Kono N."/>
            <person name="Nakamura H."/>
            <person name="Ohtoshi R."/>
            <person name="Tomita M."/>
            <person name="Numata K."/>
            <person name="Arakawa K."/>
        </authorList>
    </citation>
    <scope>NUCLEOTIDE SEQUENCE [LARGE SCALE GENOMIC DNA]</scope>
</reference>
<keyword evidence="3" id="KW-1185">Reference proteome</keyword>